<dbReference type="AlphaFoldDB" id="A0A0A9B2B5"/>
<dbReference type="EMBL" id="GBRH01241607">
    <property type="protein sequence ID" value="JAD56288.1"/>
    <property type="molecule type" value="Transcribed_RNA"/>
</dbReference>
<accession>A0A0A9B2B5</accession>
<evidence type="ECO:0000313" key="1">
    <source>
        <dbReference type="EMBL" id="JAD56288.1"/>
    </source>
</evidence>
<name>A0A0A9B2B5_ARUDO</name>
<reference evidence="1" key="1">
    <citation type="submission" date="2014-09" db="EMBL/GenBank/DDBJ databases">
        <authorList>
            <person name="Magalhaes I.L.F."/>
            <person name="Oliveira U."/>
            <person name="Santos F.R."/>
            <person name="Vidigal T.H.D.A."/>
            <person name="Brescovit A.D."/>
            <person name="Santos A.J."/>
        </authorList>
    </citation>
    <scope>NUCLEOTIDE SEQUENCE</scope>
    <source>
        <tissue evidence="1">Shoot tissue taken approximately 20 cm above the soil surface</tissue>
    </source>
</reference>
<proteinExistence type="predicted"/>
<organism evidence="1">
    <name type="scientific">Arundo donax</name>
    <name type="common">Giant reed</name>
    <name type="synonym">Donax arundinaceus</name>
    <dbReference type="NCBI Taxonomy" id="35708"/>
    <lineage>
        <taxon>Eukaryota</taxon>
        <taxon>Viridiplantae</taxon>
        <taxon>Streptophyta</taxon>
        <taxon>Embryophyta</taxon>
        <taxon>Tracheophyta</taxon>
        <taxon>Spermatophyta</taxon>
        <taxon>Magnoliopsida</taxon>
        <taxon>Liliopsida</taxon>
        <taxon>Poales</taxon>
        <taxon>Poaceae</taxon>
        <taxon>PACMAD clade</taxon>
        <taxon>Arundinoideae</taxon>
        <taxon>Arundineae</taxon>
        <taxon>Arundo</taxon>
    </lineage>
</organism>
<protein>
    <submittedName>
        <fullName evidence="1">Uncharacterized protein</fullName>
    </submittedName>
</protein>
<reference evidence="1" key="2">
    <citation type="journal article" date="2015" name="Data Brief">
        <title>Shoot transcriptome of the giant reed, Arundo donax.</title>
        <authorList>
            <person name="Barrero R.A."/>
            <person name="Guerrero F.D."/>
            <person name="Moolhuijzen P."/>
            <person name="Goolsby J.A."/>
            <person name="Tidwell J."/>
            <person name="Bellgard S.E."/>
            <person name="Bellgard M.I."/>
        </authorList>
    </citation>
    <scope>NUCLEOTIDE SEQUENCE</scope>
    <source>
        <tissue evidence="1">Shoot tissue taken approximately 20 cm above the soil surface</tissue>
    </source>
</reference>
<sequence>MFVGETSSPISLADCRIISRPISTQSGDISNFITMHFFPMATNKNLISDVSSGD</sequence>